<dbReference type="Gene3D" id="2.40.70.10">
    <property type="entry name" value="Acid Proteases"/>
    <property type="match status" value="1"/>
</dbReference>
<dbReference type="GO" id="GO:0006508">
    <property type="term" value="P:proteolysis"/>
    <property type="evidence" value="ECO:0007669"/>
    <property type="project" value="InterPro"/>
</dbReference>
<reference evidence="1" key="1">
    <citation type="journal article" date="2015" name="Nature">
        <title>Complex archaea that bridge the gap between prokaryotes and eukaryotes.</title>
        <authorList>
            <person name="Spang A."/>
            <person name="Saw J.H."/>
            <person name="Jorgensen S.L."/>
            <person name="Zaremba-Niedzwiedzka K."/>
            <person name="Martijn J."/>
            <person name="Lind A.E."/>
            <person name="van Eijk R."/>
            <person name="Schleper C."/>
            <person name="Guy L."/>
            <person name="Ettema T.J."/>
        </authorList>
    </citation>
    <scope>NUCLEOTIDE SEQUENCE</scope>
</reference>
<comment type="caution">
    <text evidence="1">The sequence shown here is derived from an EMBL/GenBank/DDBJ whole genome shotgun (WGS) entry which is preliminary data.</text>
</comment>
<sequence>MQAVVAKLDPPPAVQVAAHVDPRLHLEVEIEGTPVRFMIDTGASDIVLTPRDAARIGLDVAALSFTQRYQTANGIVWRQPVTLSSLSPGQRRNLG</sequence>
<dbReference type="AlphaFoldDB" id="A0A0F9CAZ2"/>
<dbReference type="InterPro" id="IPR001969">
    <property type="entry name" value="Aspartic_peptidase_AS"/>
</dbReference>
<dbReference type="SUPFAM" id="SSF50630">
    <property type="entry name" value="Acid proteases"/>
    <property type="match status" value="1"/>
</dbReference>
<dbReference type="InterPro" id="IPR021109">
    <property type="entry name" value="Peptidase_aspartic_dom_sf"/>
</dbReference>
<accession>A0A0F9CAZ2</accession>
<gene>
    <name evidence="1" type="ORF">LCGC14_2688680</name>
</gene>
<dbReference type="GO" id="GO:0004190">
    <property type="term" value="F:aspartic-type endopeptidase activity"/>
    <property type="evidence" value="ECO:0007669"/>
    <property type="project" value="InterPro"/>
</dbReference>
<dbReference type="InterPro" id="IPR034122">
    <property type="entry name" value="Retropepsin-like_bacterial"/>
</dbReference>
<proteinExistence type="predicted"/>
<dbReference type="Pfam" id="PF13650">
    <property type="entry name" value="Asp_protease_2"/>
    <property type="match status" value="1"/>
</dbReference>
<dbReference type="NCBIfam" id="TIGR02281">
    <property type="entry name" value="clan_AA_DTGA"/>
    <property type="match status" value="1"/>
</dbReference>
<name>A0A0F9CAZ2_9ZZZZ</name>
<protein>
    <recommendedName>
        <fullName evidence="2">Peptidase A2 domain-containing protein</fullName>
    </recommendedName>
</protein>
<evidence type="ECO:0000313" key="1">
    <source>
        <dbReference type="EMBL" id="KKK93856.1"/>
    </source>
</evidence>
<evidence type="ECO:0008006" key="2">
    <source>
        <dbReference type="Google" id="ProtNLM"/>
    </source>
</evidence>
<dbReference type="InterPro" id="IPR011969">
    <property type="entry name" value="Clan_AA_Asp_peptidase_C"/>
</dbReference>
<dbReference type="EMBL" id="LAZR01047594">
    <property type="protein sequence ID" value="KKK93856.1"/>
    <property type="molecule type" value="Genomic_DNA"/>
</dbReference>
<organism evidence="1">
    <name type="scientific">marine sediment metagenome</name>
    <dbReference type="NCBI Taxonomy" id="412755"/>
    <lineage>
        <taxon>unclassified sequences</taxon>
        <taxon>metagenomes</taxon>
        <taxon>ecological metagenomes</taxon>
    </lineage>
</organism>
<dbReference type="CDD" id="cd05483">
    <property type="entry name" value="retropepsin_like_bacteria"/>
    <property type="match status" value="1"/>
</dbReference>
<dbReference type="PROSITE" id="PS00141">
    <property type="entry name" value="ASP_PROTEASE"/>
    <property type="match status" value="1"/>
</dbReference>
<feature type="non-terminal residue" evidence="1">
    <location>
        <position position="1"/>
    </location>
</feature>